<evidence type="ECO:0000313" key="4">
    <source>
        <dbReference type="Proteomes" id="UP000282582"/>
    </source>
</evidence>
<dbReference type="Proteomes" id="UP000282582">
    <property type="component" value="Unassembled WGS sequence"/>
</dbReference>
<evidence type="ECO:0000313" key="1">
    <source>
        <dbReference type="EMBL" id="RMX84335.1"/>
    </source>
</evidence>
<dbReference type="OrthoDB" id="1731983at2759"/>
<gene>
    <name evidence="2" type="ORF">D0868_04151</name>
    <name evidence="1" type="ORF">D0869_04650</name>
</gene>
<dbReference type="EMBL" id="QWIJ01000289">
    <property type="protein sequence ID" value="RMX84335.1"/>
    <property type="molecule type" value="Genomic_DNA"/>
</dbReference>
<dbReference type="Gene3D" id="3.40.50.720">
    <property type="entry name" value="NAD(P)-binding Rossmann-like Domain"/>
    <property type="match status" value="1"/>
</dbReference>
<protein>
    <submittedName>
        <fullName evidence="2">Uncharacterized protein</fullName>
    </submittedName>
</protein>
<dbReference type="EMBL" id="QWIK01000254">
    <property type="protein sequence ID" value="RMY09623.1"/>
    <property type="molecule type" value="Genomic_DNA"/>
</dbReference>
<evidence type="ECO:0000313" key="2">
    <source>
        <dbReference type="EMBL" id="RMY09623.1"/>
    </source>
</evidence>
<sequence>MIGRRKPASQRFEACSLPAVASTPDTLTSRCLHAWAKQYGVHLGGSSDPMKESDRWLTVFDCPHNSYYAQQDILSEKRKEQGWAWVVTFCLIYLSGRSRLKTSEEEERKFDETARPIVPLLERPRIDDFAAEPGFKSIKAVKQRRLQQNIDLVKWFQRADVKVAWEKLAKRDGLEH</sequence>
<proteinExistence type="predicted"/>
<accession>A0A3M6Z2X4</accession>
<dbReference type="Proteomes" id="UP000281245">
    <property type="component" value="Unassembled WGS sequence"/>
</dbReference>
<evidence type="ECO:0000313" key="3">
    <source>
        <dbReference type="Proteomes" id="UP000281245"/>
    </source>
</evidence>
<comment type="caution">
    <text evidence="2">The sequence shown here is derived from an EMBL/GenBank/DDBJ whole genome shotgun (WGS) entry which is preliminary data.</text>
</comment>
<name>A0A3M6Z2X4_HORWE</name>
<reference evidence="3 4" key="1">
    <citation type="journal article" date="2018" name="BMC Genomics">
        <title>Genomic evidence for intraspecific hybridization in a clonal and extremely halotolerant yeast.</title>
        <authorList>
            <person name="Gostincar C."/>
            <person name="Stajich J.E."/>
            <person name="Zupancic J."/>
            <person name="Zalar P."/>
            <person name="Gunde-Cimerman N."/>
        </authorList>
    </citation>
    <scope>NUCLEOTIDE SEQUENCE [LARGE SCALE GENOMIC DNA]</scope>
    <source>
        <strain evidence="2 4">EXF-6654</strain>
        <strain evidence="1 3">EXF-6656</strain>
    </source>
</reference>
<organism evidence="2 4">
    <name type="scientific">Hortaea werneckii</name>
    <name type="common">Black yeast</name>
    <name type="synonym">Cladosporium werneckii</name>
    <dbReference type="NCBI Taxonomy" id="91943"/>
    <lineage>
        <taxon>Eukaryota</taxon>
        <taxon>Fungi</taxon>
        <taxon>Dikarya</taxon>
        <taxon>Ascomycota</taxon>
        <taxon>Pezizomycotina</taxon>
        <taxon>Dothideomycetes</taxon>
        <taxon>Dothideomycetidae</taxon>
        <taxon>Mycosphaerellales</taxon>
        <taxon>Teratosphaeriaceae</taxon>
        <taxon>Hortaea</taxon>
    </lineage>
</organism>
<dbReference type="AlphaFoldDB" id="A0A3M6Z2X4"/>